<comment type="caution">
    <text evidence="2">The sequence shown here is derived from an EMBL/GenBank/DDBJ whole genome shotgun (WGS) entry which is preliminary data.</text>
</comment>
<dbReference type="InterPro" id="IPR044824">
    <property type="entry name" value="MAIN-like"/>
</dbReference>
<reference evidence="2" key="1">
    <citation type="submission" date="2024-03" db="EMBL/GenBank/DDBJ databases">
        <title>WGS assembly of Saponaria officinalis var. Norfolk2.</title>
        <authorList>
            <person name="Jenkins J."/>
            <person name="Shu S."/>
            <person name="Grimwood J."/>
            <person name="Barry K."/>
            <person name="Goodstein D."/>
            <person name="Schmutz J."/>
            <person name="Leebens-Mack J."/>
            <person name="Osbourn A."/>
        </authorList>
    </citation>
    <scope>NUCLEOTIDE SEQUENCE [LARGE SCALE GENOMIC DNA]</scope>
    <source>
        <strain evidence="2">JIC</strain>
    </source>
</reference>
<dbReference type="GO" id="GO:0010073">
    <property type="term" value="P:meristem maintenance"/>
    <property type="evidence" value="ECO:0007669"/>
    <property type="project" value="InterPro"/>
</dbReference>
<dbReference type="EMBL" id="JBDFQZ010000013">
    <property type="protein sequence ID" value="KAK9669940.1"/>
    <property type="molecule type" value="Genomic_DNA"/>
</dbReference>
<name>A0AAW1H0Q5_SAPOF</name>
<dbReference type="PANTHER" id="PTHR46033">
    <property type="entry name" value="PROTEIN MAIN-LIKE 2"/>
    <property type="match status" value="1"/>
</dbReference>
<feature type="transmembrane region" description="Helical" evidence="1">
    <location>
        <begin position="207"/>
        <end position="234"/>
    </location>
</feature>
<evidence type="ECO:0000313" key="3">
    <source>
        <dbReference type="Proteomes" id="UP001443914"/>
    </source>
</evidence>
<dbReference type="PANTHER" id="PTHR46033:SF17">
    <property type="entry name" value="AMINOTRANSFERASE-LIKE PLANT MOBILE DOMAIN-CONTAINING PROTEIN"/>
    <property type="match status" value="1"/>
</dbReference>
<keyword evidence="1" id="KW-0472">Membrane</keyword>
<keyword evidence="1" id="KW-1133">Transmembrane helix</keyword>
<protein>
    <recommendedName>
        <fullName evidence="4">DUF1985 domain-containing protein</fullName>
    </recommendedName>
</protein>
<sequence length="236" mass="26724">MTSTPGTINVREKLGCYNIKLQQAVRQKLDGSDFDQLFEIDFSLRTHKKLLGYLHDCYDVATKKFVFGNVALYFGLEDVLYMTGLSIDGRPLEVISGKKIDNATCKKLIGLELENNKLTFLRLFQHVNQCCESREDYNDDEIDQICRAIALLGIATIIQQDNGAGYVDLSWINILGVVEDIPKYSWGGACWVNLHRGFQPTTSGSRTLYGCVFALEVFRLTFFVICFHIFALGFMT</sequence>
<dbReference type="Proteomes" id="UP001443914">
    <property type="component" value="Unassembled WGS sequence"/>
</dbReference>
<evidence type="ECO:0008006" key="4">
    <source>
        <dbReference type="Google" id="ProtNLM"/>
    </source>
</evidence>
<keyword evidence="3" id="KW-1185">Reference proteome</keyword>
<gene>
    <name evidence="2" type="ORF">RND81_13G165600</name>
</gene>
<proteinExistence type="predicted"/>
<evidence type="ECO:0000313" key="2">
    <source>
        <dbReference type="EMBL" id="KAK9669940.1"/>
    </source>
</evidence>
<accession>A0AAW1H0Q5</accession>
<keyword evidence="1" id="KW-0812">Transmembrane</keyword>
<evidence type="ECO:0000256" key="1">
    <source>
        <dbReference type="SAM" id="Phobius"/>
    </source>
</evidence>
<dbReference type="AlphaFoldDB" id="A0AAW1H0Q5"/>
<organism evidence="2 3">
    <name type="scientific">Saponaria officinalis</name>
    <name type="common">Common soapwort</name>
    <name type="synonym">Lychnis saponaria</name>
    <dbReference type="NCBI Taxonomy" id="3572"/>
    <lineage>
        <taxon>Eukaryota</taxon>
        <taxon>Viridiplantae</taxon>
        <taxon>Streptophyta</taxon>
        <taxon>Embryophyta</taxon>
        <taxon>Tracheophyta</taxon>
        <taxon>Spermatophyta</taxon>
        <taxon>Magnoliopsida</taxon>
        <taxon>eudicotyledons</taxon>
        <taxon>Gunneridae</taxon>
        <taxon>Pentapetalae</taxon>
        <taxon>Caryophyllales</taxon>
        <taxon>Caryophyllaceae</taxon>
        <taxon>Caryophylleae</taxon>
        <taxon>Saponaria</taxon>
    </lineage>
</organism>